<evidence type="ECO:0000313" key="3">
    <source>
        <dbReference type="Proteomes" id="UP000027602"/>
    </source>
</evidence>
<keyword evidence="3" id="KW-1185">Reference proteome</keyword>
<protein>
    <submittedName>
        <fullName evidence="2">Uncharacterized protein</fullName>
    </submittedName>
</protein>
<dbReference type="EMBL" id="CP007739">
    <property type="protein sequence ID" value="AIE60171.1"/>
    <property type="molecule type" value="Genomic_DNA"/>
</dbReference>
<proteinExistence type="predicted"/>
<feature type="region of interest" description="Disordered" evidence="1">
    <location>
        <begin position="44"/>
        <end position="68"/>
    </location>
</feature>
<dbReference type="KEGG" id="bmet:BMMGA3_08855"/>
<evidence type="ECO:0000313" key="2">
    <source>
        <dbReference type="EMBL" id="AIE60171.1"/>
    </source>
</evidence>
<gene>
    <name evidence="2" type="ORF">BMMGA3_08855</name>
</gene>
<dbReference type="HOGENOM" id="CLU_2785252_0_0_9"/>
<evidence type="ECO:0000256" key="1">
    <source>
        <dbReference type="SAM" id="MobiDB-lite"/>
    </source>
</evidence>
<dbReference type="Proteomes" id="UP000027602">
    <property type="component" value="Chromosome"/>
</dbReference>
<reference evidence="2 3" key="1">
    <citation type="journal article" date="2015" name="BMC Genomics">
        <title>Transcriptome analysis of thermophilic methylotrophic Bacillus methanolicus MGA3 using RNA-sequencing provides detailed insights into its previously uncharted transcriptional landscape.</title>
        <authorList>
            <person name="Irla M."/>
            <person name="Neshat A."/>
            <person name="Brautaset T."/>
            <person name="Ruckert C."/>
            <person name="Kalinowski J."/>
            <person name="Wendisch V.F."/>
        </authorList>
    </citation>
    <scope>NUCLEOTIDE SEQUENCE [LARGE SCALE GENOMIC DNA]</scope>
    <source>
        <strain evidence="3">MGA3 / ATCC 53907</strain>
    </source>
</reference>
<organism evidence="2 3">
    <name type="scientific">Bacillus methanolicus (strain MGA3 / ATCC 53907)</name>
    <dbReference type="NCBI Taxonomy" id="796606"/>
    <lineage>
        <taxon>Bacteria</taxon>
        <taxon>Bacillati</taxon>
        <taxon>Bacillota</taxon>
        <taxon>Bacilli</taxon>
        <taxon>Bacillales</taxon>
        <taxon>Bacillaceae</taxon>
        <taxon>Bacillus</taxon>
    </lineage>
</organism>
<dbReference type="STRING" id="796606.BMMGA3_08855"/>
<accession>I3E8T5</accession>
<name>I3E8T5_BACMM</name>
<dbReference type="AlphaFoldDB" id="I3E8T5"/>
<sequence>MRVLCATESGVYKLEDFAASKPQNLPPESCAKTRALTERYHEERDAYASNKGGTTEMELQPFSSFSKG</sequence>